<dbReference type="GO" id="GO:0006367">
    <property type="term" value="P:transcription initiation at RNA polymerase II promoter"/>
    <property type="evidence" value="ECO:0007669"/>
    <property type="project" value="TreeGrafter"/>
</dbReference>
<evidence type="ECO:0000313" key="11">
    <source>
        <dbReference type="Proteomes" id="UP000799291"/>
    </source>
</evidence>
<dbReference type="InterPro" id="IPR006565">
    <property type="entry name" value="BTP"/>
</dbReference>
<evidence type="ECO:0000256" key="7">
    <source>
        <dbReference type="SAM" id="MobiDB-lite"/>
    </source>
</evidence>
<comment type="similarity">
    <text evidence="2">Belongs to the TAF8 family.</text>
</comment>
<dbReference type="InterPro" id="IPR037818">
    <property type="entry name" value="TAF8"/>
</dbReference>
<keyword evidence="5" id="KW-0804">Transcription</keyword>
<keyword evidence="4" id="KW-0805">Transcription regulation</keyword>
<comment type="subcellular location">
    <subcellularLocation>
        <location evidence="1">Nucleus</location>
    </subcellularLocation>
</comment>
<evidence type="ECO:0000256" key="3">
    <source>
        <dbReference type="ARBA" id="ARBA00017307"/>
    </source>
</evidence>
<feature type="domain" description="Transcription factor TFIID subunit 8 C-terminal" evidence="9">
    <location>
        <begin position="196"/>
        <end position="244"/>
    </location>
</feature>
<dbReference type="PANTHER" id="PTHR46469:SF1">
    <property type="entry name" value="TRANSCRIPTION INITIATION FACTOR TFIID SUBUNIT 8"/>
    <property type="match status" value="1"/>
</dbReference>
<dbReference type="Pfam" id="PF07524">
    <property type="entry name" value="Bromo_TP"/>
    <property type="match status" value="1"/>
</dbReference>
<feature type="domain" description="Bromodomain associated" evidence="8">
    <location>
        <begin position="72"/>
        <end position="137"/>
    </location>
</feature>
<evidence type="ECO:0000259" key="9">
    <source>
        <dbReference type="Pfam" id="PF10406"/>
    </source>
</evidence>
<evidence type="ECO:0000313" key="10">
    <source>
        <dbReference type="EMBL" id="KAF2686103.1"/>
    </source>
</evidence>
<dbReference type="CDD" id="cd00076">
    <property type="entry name" value="HFD_SF"/>
    <property type="match status" value="1"/>
</dbReference>
<keyword evidence="6" id="KW-0539">Nucleus</keyword>
<sequence>MPGLVSPLSAASDGVGAGMKRAHAPDAVPTYGEPHPKKRKVVHQLRYTQPLHHIVEPIAGGFGATGDTEFFDHQLRRAIAIECKGIGFDGTAPAALEMFKGLVDEYMMHFLQKVRQSMVSARRTETVPHDWIQALVADGIRGSSLIEPHLDTGEIPKSLLQPFFAPPEPAEPPPPDLEGLLGPELSGKAEKESKAYIPKHFPPFPSKHTYKSTPVFAERENDPRRIREKAAEEGIEAEKSLRKLMIEQKKGLQNKKGGKRKLSARMKEDYAMWQTAMQDSLQDDEARVEKWKRHRALRRRADLGDGWEDAEVAALPARPEQRLNLEEGVHVNYDQKFHRAAGRGG</sequence>
<dbReference type="InterPro" id="IPR019473">
    <property type="entry name" value="TFIID_su8_C"/>
</dbReference>
<dbReference type="GO" id="GO:0046982">
    <property type="term" value="F:protein heterodimerization activity"/>
    <property type="evidence" value="ECO:0007669"/>
    <property type="project" value="InterPro"/>
</dbReference>
<proteinExistence type="inferred from homology"/>
<keyword evidence="11" id="KW-1185">Reference proteome</keyword>
<evidence type="ECO:0000259" key="8">
    <source>
        <dbReference type="Pfam" id="PF07524"/>
    </source>
</evidence>
<dbReference type="OrthoDB" id="2193813at2759"/>
<dbReference type="CDD" id="cd08049">
    <property type="entry name" value="TAF8"/>
    <property type="match status" value="1"/>
</dbReference>
<dbReference type="EMBL" id="MU005577">
    <property type="protein sequence ID" value="KAF2686103.1"/>
    <property type="molecule type" value="Genomic_DNA"/>
</dbReference>
<dbReference type="GO" id="GO:0005669">
    <property type="term" value="C:transcription factor TFIID complex"/>
    <property type="evidence" value="ECO:0007669"/>
    <property type="project" value="InterPro"/>
</dbReference>
<evidence type="ECO:0000256" key="1">
    <source>
        <dbReference type="ARBA" id="ARBA00004123"/>
    </source>
</evidence>
<dbReference type="Pfam" id="PF10406">
    <property type="entry name" value="TAF8_C"/>
    <property type="match status" value="1"/>
</dbReference>
<evidence type="ECO:0000256" key="2">
    <source>
        <dbReference type="ARBA" id="ARBA00008767"/>
    </source>
</evidence>
<protein>
    <recommendedName>
        <fullName evidence="3">Transcription initiation factor TFIID subunit 8</fullName>
    </recommendedName>
</protein>
<dbReference type="PANTHER" id="PTHR46469">
    <property type="entry name" value="TRANSCRIPTION INITIATION FACTOR TFIID SUBUNIT 8"/>
    <property type="match status" value="1"/>
</dbReference>
<dbReference type="AlphaFoldDB" id="A0A6G1J7D6"/>
<feature type="region of interest" description="Disordered" evidence="7">
    <location>
        <begin position="15"/>
        <end position="35"/>
    </location>
</feature>
<evidence type="ECO:0000256" key="6">
    <source>
        <dbReference type="ARBA" id="ARBA00023242"/>
    </source>
</evidence>
<evidence type="ECO:0000256" key="5">
    <source>
        <dbReference type="ARBA" id="ARBA00023163"/>
    </source>
</evidence>
<dbReference type="Proteomes" id="UP000799291">
    <property type="component" value="Unassembled WGS sequence"/>
</dbReference>
<gene>
    <name evidence="10" type="ORF">K458DRAFT_416440</name>
</gene>
<name>A0A6G1J7D6_9PLEO</name>
<dbReference type="InterPro" id="IPR009072">
    <property type="entry name" value="Histone-fold"/>
</dbReference>
<organism evidence="10 11">
    <name type="scientific">Lentithecium fluviatile CBS 122367</name>
    <dbReference type="NCBI Taxonomy" id="1168545"/>
    <lineage>
        <taxon>Eukaryota</taxon>
        <taxon>Fungi</taxon>
        <taxon>Dikarya</taxon>
        <taxon>Ascomycota</taxon>
        <taxon>Pezizomycotina</taxon>
        <taxon>Dothideomycetes</taxon>
        <taxon>Pleosporomycetidae</taxon>
        <taxon>Pleosporales</taxon>
        <taxon>Massarineae</taxon>
        <taxon>Lentitheciaceae</taxon>
        <taxon>Lentithecium</taxon>
    </lineage>
</organism>
<reference evidence="10" key="1">
    <citation type="journal article" date="2020" name="Stud. Mycol.">
        <title>101 Dothideomycetes genomes: a test case for predicting lifestyles and emergence of pathogens.</title>
        <authorList>
            <person name="Haridas S."/>
            <person name="Albert R."/>
            <person name="Binder M."/>
            <person name="Bloem J."/>
            <person name="Labutti K."/>
            <person name="Salamov A."/>
            <person name="Andreopoulos B."/>
            <person name="Baker S."/>
            <person name="Barry K."/>
            <person name="Bills G."/>
            <person name="Bluhm B."/>
            <person name="Cannon C."/>
            <person name="Castanera R."/>
            <person name="Culley D."/>
            <person name="Daum C."/>
            <person name="Ezra D."/>
            <person name="Gonzalez J."/>
            <person name="Henrissat B."/>
            <person name="Kuo A."/>
            <person name="Liang C."/>
            <person name="Lipzen A."/>
            <person name="Lutzoni F."/>
            <person name="Magnuson J."/>
            <person name="Mondo S."/>
            <person name="Nolan M."/>
            <person name="Ohm R."/>
            <person name="Pangilinan J."/>
            <person name="Park H.-J."/>
            <person name="Ramirez L."/>
            <person name="Alfaro M."/>
            <person name="Sun H."/>
            <person name="Tritt A."/>
            <person name="Yoshinaga Y."/>
            <person name="Zwiers L.-H."/>
            <person name="Turgeon B."/>
            <person name="Goodwin S."/>
            <person name="Spatafora J."/>
            <person name="Crous P."/>
            <person name="Grigoriev I."/>
        </authorList>
    </citation>
    <scope>NUCLEOTIDE SEQUENCE</scope>
    <source>
        <strain evidence="10">CBS 122367</strain>
    </source>
</reference>
<evidence type="ECO:0000256" key="4">
    <source>
        <dbReference type="ARBA" id="ARBA00023015"/>
    </source>
</evidence>
<accession>A0A6G1J7D6</accession>
<dbReference type="Gene3D" id="1.10.20.10">
    <property type="entry name" value="Histone, subunit A"/>
    <property type="match status" value="1"/>
</dbReference>